<evidence type="ECO:0000313" key="2">
    <source>
        <dbReference type="Proteomes" id="UP001149954"/>
    </source>
</evidence>
<dbReference type="OrthoDB" id="1658288at2759"/>
<dbReference type="AlphaFoldDB" id="A0A9W9Y681"/>
<dbReference type="Proteomes" id="UP001149954">
    <property type="component" value="Unassembled WGS sequence"/>
</dbReference>
<gene>
    <name evidence="1" type="ORF">N7463_001359</name>
</gene>
<dbReference type="PANTHER" id="PTHR35205:SF1">
    <property type="entry name" value="ZU5 DOMAIN-CONTAINING PROTEIN"/>
    <property type="match status" value="1"/>
</dbReference>
<dbReference type="Gene3D" id="3.40.50.300">
    <property type="entry name" value="P-loop containing nucleotide triphosphate hydrolases"/>
    <property type="match status" value="1"/>
</dbReference>
<dbReference type="EMBL" id="JAPWDS010000001">
    <property type="protein sequence ID" value="KAJ5520906.1"/>
    <property type="molecule type" value="Genomic_DNA"/>
</dbReference>
<dbReference type="PANTHER" id="PTHR35205">
    <property type="entry name" value="NB-ARC AND TPR DOMAIN PROTEIN"/>
    <property type="match status" value="1"/>
</dbReference>
<name>A0A9W9Y681_9EURO</name>
<proteinExistence type="predicted"/>
<protein>
    <submittedName>
        <fullName evidence="1">Uncharacterized protein</fullName>
    </submittedName>
</protein>
<reference evidence="1" key="2">
    <citation type="journal article" date="2023" name="IMA Fungus">
        <title>Comparative genomic study of the Penicillium genus elucidates a diverse pangenome and 15 lateral gene transfer events.</title>
        <authorList>
            <person name="Petersen C."/>
            <person name="Sorensen T."/>
            <person name="Nielsen M.R."/>
            <person name="Sondergaard T.E."/>
            <person name="Sorensen J.L."/>
            <person name="Fitzpatrick D.A."/>
            <person name="Frisvad J.C."/>
            <person name="Nielsen K.L."/>
        </authorList>
    </citation>
    <scope>NUCLEOTIDE SEQUENCE</scope>
    <source>
        <strain evidence="1">IBT 29495</strain>
    </source>
</reference>
<reference evidence="1" key="1">
    <citation type="submission" date="2022-12" db="EMBL/GenBank/DDBJ databases">
        <authorList>
            <person name="Petersen C."/>
        </authorList>
    </citation>
    <scope>NUCLEOTIDE SEQUENCE</scope>
    <source>
        <strain evidence="1">IBT 29495</strain>
    </source>
</reference>
<comment type="caution">
    <text evidence="1">The sequence shown here is derived from an EMBL/GenBank/DDBJ whole genome shotgun (WGS) entry which is preliminary data.</text>
</comment>
<evidence type="ECO:0000313" key="1">
    <source>
        <dbReference type="EMBL" id="KAJ5520906.1"/>
    </source>
</evidence>
<organism evidence="1 2">
    <name type="scientific">Penicillium fimorum</name>
    <dbReference type="NCBI Taxonomy" id="1882269"/>
    <lineage>
        <taxon>Eukaryota</taxon>
        <taxon>Fungi</taxon>
        <taxon>Dikarya</taxon>
        <taxon>Ascomycota</taxon>
        <taxon>Pezizomycotina</taxon>
        <taxon>Eurotiomycetes</taxon>
        <taxon>Eurotiomycetidae</taxon>
        <taxon>Eurotiales</taxon>
        <taxon>Aspergillaceae</taxon>
        <taxon>Penicillium</taxon>
    </lineage>
</organism>
<accession>A0A9W9Y681</accession>
<dbReference type="SUPFAM" id="SSF52540">
    <property type="entry name" value="P-loop containing nucleoside triphosphate hydrolases"/>
    <property type="match status" value="1"/>
</dbReference>
<sequence>MQQCFGSGLCRKSLVLWGLSGSGKTHLAAHYVTTNKQSYQSVLWNDGSSSALIRQSFENLSHNISGYNQERPAIEKVIKWLERGRNSSWMMVFDGVPGAYDVDDPEDFDIRKYLPACDHGHMVTTTSDLHLRLALSDSEIHLKGVDDITGSDILLRCAGILEPEDSGKATARSISRKLGGLPLALEQAVTLLSYGIIRMDDFNRQFQQRFSSQTLKTPTKKYVGSYEKGRTLWMVFELSYGLIQRSPGAAKLLHLAIFLSPGSIPSVFGHMPEPGVPSDSAFETRVFGAGLAETQSFGLLCWLDKLRWKVERFGAAVNELESAGFVKFCRNQSDTSIESLAVHALKKTYTKA</sequence>
<keyword evidence="2" id="KW-1185">Reference proteome</keyword>
<dbReference type="InterPro" id="IPR027417">
    <property type="entry name" value="P-loop_NTPase"/>
</dbReference>